<proteinExistence type="predicted"/>
<accession>A0A218WWC5</accession>
<dbReference type="EMBL" id="MTKT01002727">
    <property type="protein sequence ID" value="OWM77104.1"/>
    <property type="molecule type" value="Genomic_DNA"/>
</dbReference>
<evidence type="ECO:0000313" key="2">
    <source>
        <dbReference type="Proteomes" id="UP000197138"/>
    </source>
</evidence>
<sequence>MNPALTSKTDSGNDFGLGAVSELEYATASSSHKKANEKQVAFDKFSERHETLLIAFTRQNPELSEKSFSLLLKVAWFIEFDNKRAHFS</sequence>
<comment type="caution">
    <text evidence="1">The sequence shown here is derived from an EMBL/GenBank/DDBJ whole genome shotgun (WGS) entry which is preliminary data.</text>
</comment>
<gene>
    <name evidence="1" type="ORF">CDL15_Pgr013195</name>
</gene>
<dbReference type="AlphaFoldDB" id="A0A218WWC5"/>
<protein>
    <submittedName>
        <fullName evidence="1">Uncharacterized protein</fullName>
    </submittedName>
</protein>
<dbReference type="Proteomes" id="UP000197138">
    <property type="component" value="Unassembled WGS sequence"/>
</dbReference>
<reference evidence="2" key="1">
    <citation type="journal article" date="2017" name="Plant J.">
        <title>The pomegranate (Punica granatum L.) genome and the genomics of punicalagin biosynthesis.</title>
        <authorList>
            <person name="Qin G."/>
            <person name="Xu C."/>
            <person name="Ming R."/>
            <person name="Tang H."/>
            <person name="Guyot R."/>
            <person name="Kramer E.M."/>
            <person name="Hu Y."/>
            <person name="Yi X."/>
            <person name="Qi Y."/>
            <person name="Xu X."/>
            <person name="Gao Z."/>
            <person name="Pan H."/>
            <person name="Jian J."/>
            <person name="Tian Y."/>
            <person name="Yue Z."/>
            <person name="Xu Y."/>
        </authorList>
    </citation>
    <scope>NUCLEOTIDE SEQUENCE [LARGE SCALE GENOMIC DNA]</scope>
    <source>
        <strain evidence="2">cv. Dabenzi</strain>
    </source>
</reference>
<organism evidence="1 2">
    <name type="scientific">Punica granatum</name>
    <name type="common">Pomegranate</name>
    <dbReference type="NCBI Taxonomy" id="22663"/>
    <lineage>
        <taxon>Eukaryota</taxon>
        <taxon>Viridiplantae</taxon>
        <taxon>Streptophyta</taxon>
        <taxon>Embryophyta</taxon>
        <taxon>Tracheophyta</taxon>
        <taxon>Spermatophyta</taxon>
        <taxon>Magnoliopsida</taxon>
        <taxon>eudicotyledons</taxon>
        <taxon>Gunneridae</taxon>
        <taxon>Pentapetalae</taxon>
        <taxon>rosids</taxon>
        <taxon>malvids</taxon>
        <taxon>Myrtales</taxon>
        <taxon>Lythraceae</taxon>
        <taxon>Punica</taxon>
    </lineage>
</organism>
<evidence type="ECO:0000313" key="1">
    <source>
        <dbReference type="EMBL" id="OWM77104.1"/>
    </source>
</evidence>
<name>A0A218WWC5_PUNGR</name>